<dbReference type="PANTHER" id="PTHR43742:SF6">
    <property type="entry name" value="OXIDOREDUCTASE YYAE-RELATED"/>
    <property type="match status" value="1"/>
</dbReference>
<dbReference type="SUPFAM" id="SSF50692">
    <property type="entry name" value="ADC-like"/>
    <property type="match status" value="1"/>
</dbReference>
<gene>
    <name evidence="7" type="ORF">PQR79_02915</name>
</gene>
<dbReference type="InterPro" id="IPR050612">
    <property type="entry name" value="Prok_Mopterin_Oxidored"/>
</dbReference>
<sequence>MTETKHVLCATCDISCQLVATRKAGEAHFKLTGDYDNPMAPGAICAKGSLAQTTFEHPNRLLKPLKRVGQRGEGKWQEVSWDQALDEIADKLKKVIAQYGPEAFVVTSGPWNSSTESGMTRRFMNLLGTPNYLSPVALCLGNTAAVNRLTYGWMPLPDFENTQCVVVMGHNTNSQSWVWEYIRLKLAEKRGAKLIVFDPRLSAQAQRADIHLPVKPGTDVAMCMGWINVIISEKLYDKQFVEQWCIGFDALEKRVKQDFSLETVSQITGVSVALIRESARMYAQANGAIIPWSPITDQHVSSTSAIRAISILRAITGNLDKPGGEMLMGSHSEVIPESQLELTELLSEAQKKKQLGYDKHPVFTFKAADLLKQYSEKVFGEAYPNLVKGTHMAVPSPTFSAMAYGDPYPVKAFFAIANNALMGYGNQHLIKKAMLNQDLNVCFEQFMTPTANLCDYVLPGDSWMERPNLMDTYNWATMMMTSNQLYKPPGECRNVYDFWHGLAHRMGLGEYFPWQSINELFDYRLTPMGMDFESFKNKYKLKLEGYKYYRYRDTGFATPSGKVELYSSVLETLGCDPLPYYRNIEVCDEYPLKLFVGLREPQFFQSGQRHNRVLRRRNKFPRTFMHPNDAKKYGLKENDWATIETIVGKIHMLVTFRDEFPEGLIRVPHGWWLPEEKDLGAFEHNDAIIIPDSDDYLDKEQGIPHLKGVPCKIYLRKDKREYINLEGVQ</sequence>
<dbReference type="EMBL" id="JAQQPZ010000002">
    <property type="protein sequence ID" value="MDD8058085.1"/>
    <property type="molecule type" value="Genomic_DNA"/>
</dbReference>
<keyword evidence="3" id="KW-0408">Iron</keyword>
<accession>A0ABT5THK1</accession>
<feature type="domain" description="Molybdopterin dinucleotide-binding" evidence="6">
    <location>
        <begin position="596"/>
        <end position="673"/>
    </location>
</feature>
<dbReference type="PANTHER" id="PTHR43742">
    <property type="entry name" value="TRIMETHYLAMINE-N-OXIDE REDUCTASE"/>
    <property type="match status" value="1"/>
</dbReference>
<comment type="similarity">
    <text evidence="1">Belongs to the prokaryotic molybdopterin-containing oxidoreductase family.</text>
</comment>
<dbReference type="InterPro" id="IPR006656">
    <property type="entry name" value="Mopterin_OxRdtase"/>
</dbReference>
<evidence type="ECO:0000259" key="5">
    <source>
        <dbReference type="Pfam" id="PF00384"/>
    </source>
</evidence>
<comment type="caution">
    <text evidence="7">The sequence shown here is derived from an EMBL/GenBank/DDBJ whole genome shotgun (WGS) entry which is preliminary data.</text>
</comment>
<keyword evidence="8" id="KW-1185">Reference proteome</keyword>
<evidence type="ECO:0000256" key="4">
    <source>
        <dbReference type="ARBA" id="ARBA00023014"/>
    </source>
</evidence>
<name>A0ABT5THK1_9GAMM</name>
<dbReference type="Gene3D" id="2.40.40.20">
    <property type="match status" value="1"/>
</dbReference>
<dbReference type="Gene3D" id="2.20.25.90">
    <property type="entry name" value="ADC-like domains"/>
    <property type="match status" value="1"/>
</dbReference>
<dbReference type="Pfam" id="PF01568">
    <property type="entry name" value="Molydop_binding"/>
    <property type="match status" value="1"/>
</dbReference>
<protein>
    <submittedName>
        <fullName evidence="7">Molybdopterin-dependent oxidoreductase</fullName>
    </submittedName>
</protein>
<reference evidence="7 8" key="1">
    <citation type="submission" date="2023-02" db="EMBL/GenBank/DDBJ databases">
        <title>Genome sequence of Shewanella metallivivens ER-Te-42B-Light, sp. nov., enriched from sulfide tube worms (Riftia pachyptila) isolated from Explorer Ridge in the Pacific Ocean.</title>
        <authorList>
            <person name="Maltman C."/>
            <person name="Kuzyk S.B."/>
            <person name="Kyndt J.A."/>
            <person name="Yurkov V."/>
        </authorList>
    </citation>
    <scope>NUCLEOTIDE SEQUENCE [LARGE SCALE GENOMIC DNA]</scope>
    <source>
        <strain evidence="7 8">ER-Te-42B-Light</strain>
    </source>
</reference>
<proteinExistence type="inferred from homology"/>
<keyword evidence="2" id="KW-0479">Metal-binding</keyword>
<evidence type="ECO:0000259" key="6">
    <source>
        <dbReference type="Pfam" id="PF01568"/>
    </source>
</evidence>
<keyword evidence="4" id="KW-0411">Iron-sulfur</keyword>
<organism evidence="7 8">
    <name type="scientific">Shewanella metallivivens</name>
    <dbReference type="NCBI Taxonomy" id="2872342"/>
    <lineage>
        <taxon>Bacteria</taxon>
        <taxon>Pseudomonadati</taxon>
        <taxon>Pseudomonadota</taxon>
        <taxon>Gammaproteobacteria</taxon>
        <taxon>Alteromonadales</taxon>
        <taxon>Shewanellaceae</taxon>
        <taxon>Shewanella</taxon>
    </lineage>
</organism>
<dbReference type="Gene3D" id="3.40.228.10">
    <property type="entry name" value="Dimethylsulfoxide Reductase, domain 2"/>
    <property type="match status" value="1"/>
</dbReference>
<evidence type="ECO:0000256" key="1">
    <source>
        <dbReference type="ARBA" id="ARBA00010312"/>
    </source>
</evidence>
<dbReference type="InterPro" id="IPR009010">
    <property type="entry name" value="Asp_de-COase-like_dom_sf"/>
</dbReference>
<dbReference type="Pfam" id="PF00384">
    <property type="entry name" value="Molybdopterin"/>
    <property type="match status" value="1"/>
</dbReference>
<dbReference type="RefSeq" id="WP_238104308.1">
    <property type="nucleotide sequence ID" value="NZ_JAQQPZ010000002.1"/>
</dbReference>
<dbReference type="SUPFAM" id="SSF53706">
    <property type="entry name" value="Formate dehydrogenase/DMSO reductase, domains 1-3"/>
    <property type="match status" value="1"/>
</dbReference>
<evidence type="ECO:0000256" key="2">
    <source>
        <dbReference type="ARBA" id="ARBA00022723"/>
    </source>
</evidence>
<dbReference type="Gene3D" id="3.40.50.740">
    <property type="match status" value="1"/>
</dbReference>
<feature type="domain" description="Molybdopterin oxidoreductase" evidence="5">
    <location>
        <begin position="60"/>
        <end position="503"/>
    </location>
</feature>
<evidence type="ECO:0000256" key="3">
    <source>
        <dbReference type="ARBA" id="ARBA00023004"/>
    </source>
</evidence>
<evidence type="ECO:0000313" key="8">
    <source>
        <dbReference type="Proteomes" id="UP001213691"/>
    </source>
</evidence>
<dbReference type="Proteomes" id="UP001213691">
    <property type="component" value="Unassembled WGS sequence"/>
</dbReference>
<dbReference type="InterPro" id="IPR006657">
    <property type="entry name" value="MoPterin_dinucl-bd_dom"/>
</dbReference>
<evidence type="ECO:0000313" key="7">
    <source>
        <dbReference type="EMBL" id="MDD8058085.1"/>
    </source>
</evidence>